<evidence type="ECO:0000256" key="5">
    <source>
        <dbReference type="ARBA" id="ARBA00023136"/>
    </source>
</evidence>
<evidence type="ECO:0000313" key="8">
    <source>
        <dbReference type="Proteomes" id="UP001448207"/>
    </source>
</evidence>
<comment type="caution">
    <text evidence="7">The sequence shown here is derived from an EMBL/GenBank/DDBJ whole genome shotgun (WGS) entry which is preliminary data.</text>
</comment>
<reference evidence="7 8" key="1">
    <citation type="submission" date="2024-04" db="EMBL/GenBank/DDBJ databases">
        <title>Symmetric and asymmetric DNA N6-adenine methylation regulates different biological responses in Mucorales.</title>
        <authorList>
            <consortium name="Lawrence Berkeley National Laboratory"/>
            <person name="Lax C."/>
            <person name="Mondo S.J."/>
            <person name="Osorio-Concepcion M."/>
            <person name="Muszewska A."/>
            <person name="Corrochano-Luque M."/>
            <person name="Gutierrez G."/>
            <person name="Riley R."/>
            <person name="Lipzen A."/>
            <person name="Guo J."/>
            <person name="Hundley H."/>
            <person name="Amirebrahimi M."/>
            <person name="Ng V."/>
            <person name="Lorenzo-Gutierrez D."/>
            <person name="Binder U."/>
            <person name="Yang J."/>
            <person name="Song Y."/>
            <person name="Canovas D."/>
            <person name="Navarro E."/>
            <person name="Freitag M."/>
            <person name="Gabaldon T."/>
            <person name="Grigoriev I.V."/>
            <person name="Corrochano L.M."/>
            <person name="Nicolas F.E."/>
            <person name="Garre V."/>
        </authorList>
    </citation>
    <scope>NUCLEOTIDE SEQUENCE [LARGE SCALE GENOMIC DNA]</scope>
    <source>
        <strain evidence="7 8">L51</strain>
    </source>
</reference>
<protein>
    <submittedName>
        <fullName evidence="7">Surface antigen-domain-containing protein</fullName>
    </submittedName>
</protein>
<comment type="subcellular location">
    <subcellularLocation>
        <location evidence="1">Mitochondrion outer membrane</location>
        <topology evidence="1">Multi-pass membrane protein</topology>
    </subcellularLocation>
</comment>
<keyword evidence="8" id="KW-1185">Reference proteome</keyword>
<dbReference type="PANTHER" id="PTHR12815:SF18">
    <property type="entry name" value="SORTING AND ASSEMBLY MACHINERY COMPONENT 50 HOMOLOG"/>
    <property type="match status" value="1"/>
</dbReference>
<comment type="similarity">
    <text evidence="2">Belongs to the SAM50/omp85 family.</text>
</comment>
<keyword evidence="3" id="KW-1134">Transmembrane beta strand</keyword>
<dbReference type="Proteomes" id="UP001448207">
    <property type="component" value="Unassembled WGS sequence"/>
</dbReference>
<keyword evidence="4" id="KW-0812">Transmembrane</keyword>
<evidence type="ECO:0000256" key="4">
    <source>
        <dbReference type="ARBA" id="ARBA00022692"/>
    </source>
</evidence>
<dbReference type="Gene3D" id="2.40.160.50">
    <property type="entry name" value="membrane protein fhac: a member of the omp85/tpsb transporter family"/>
    <property type="match status" value="1"/>
</dbReference>
<accession>A0ABR3ALT8</accession>
<evidence type="ECO:0000259" key="6">
    <source>
        <dbReference type="Pfam" id="PF01103"/>
    </source>
</evidence>
<dbReference type="PANTHER" id="PTHR12815">
    <property type="entry name" value="SORTING AND ASSEMBLY MACHINERY SAMM50 PROTEIN FAMILY MEMBER"/>
    <property type="match status" value="1"/>
</dbReference>
<evidence type="ECO:0000256" key="3">
    <source>
        <dbReference type="ARBA" id="ARBA00022452"/>
    </source>
</evidence>
<evidence type="ECO:0000313" key="7">
    <source>
        <dbReference type="EMBL" id="KAL0076799.1"/>
    </source>
</evidence>
<gene>
    <name evidence="7" type="ORF">J3Q64DRAFT_1770748</name>
</gene>
<dbReference type="InterPro" id="IPR039910">
    <property type="entry name" value="D15-like"/>
</dbReference>
<keyword evidence="5" id="KW-0472">Membrane</keyword>
<sequence length="478" mass="52033">MESNNSPSETDTFLQQQQEEAGRRLFQVLNDTAGSNAHVNAVSVLGAIRTRPSFLETATAKIMDSKTVADVVNQSQLVAEQLMRLDVFEQVKVLLDRASDSDPLAAPGSINVVYQVKEKSRFFIKTGTEIGNNEGNMNGSVTVRNVFGGAEVLETVASFGTRNSSSFQFSLAKPVNASPDSRLDINAHHVLQNNVLMSSYEELSRGVGLRYKTLSRFGFHELSYNCIWRSIDKVSDTASLSIRNQVGQSLKSSINHTFIRERRDDMLLPTRGHYIRFSQELAGVMGIGNANFAKAEVETQVHQQFGGGSLLRNKEDEIVGVHPGVVMSLGLRAGWLANLNDDPKAATVSDRFHIGGPLSVRGFKTGGIGPRDYRDALGGDAYWSAGVSLVAPLPKLEEKPLRAQLFVNAGTSVPLKTGTNPQDAARALTESPSLSTGFGLIFRHSIARIELNYCIPLTAARGDQIRRGLQLGIGLNFL</sequence>
<name>A0ABR3ALT8_PHYBL</name>
<dbReference type="EMBL" id="JBCLYO010000030">
    <property type="protein sequence ID" value="KAL0076799.1"/>
    <property type="molecule type" value="Genomic_DNA"/>
</dbReference>
<feature type="domain" description="Bacterial surface antigen (D15)" evidence="6">
    <location>
        <begin position="145"/>
        <end position="477"/>
    </location>
</feature>
<organism evidence="7 8">
    <name type="scientific">Phycomyces blakesleeanus</name>
    <dbReference type="NCBI Taxonomy" id="4837"/>
    <lineage>
        <taxon>Eukaryota</taxon>
        <taxon>Fungi</taxon>
        <taxon>Fungi incertae sedis</taxon>
        <taxon>Mucoromycota</taxon>
        <taxon>Mucoromycotina</taxon>
        <taxon>Mucoromycetes</taxon>
        <taxon>Mucorales</taxon>
        <taxon>Phycomycetaceae</taxon>
        <taxon>Phycomyces</taxon>
    </lineage>
</organism>
<evidence type="ECO:0000256" key="1">
    <source>
        <dbReference type="ARBA" id="ARBA00004374"/>
    </source>
</evidence>
<proteinExistence type="inferred from homology"/>
<dbReference type="Pfam" id="PF01103">
    <property type="entry name" value="Omp85"/>
    <property type="match status" value="1"/>
</dbReference>
<evidence type="ECO:0000256" key="2">
    <source>
        <dbReference type="ARBA" id="ARBA00010913"/>
    </source>
</evidence>
<dbReference type="InterPro" id="IPR000184">
    <property type="entry name" value="Bac_surfAg_D15"/>
</dbReference>